<protein>
    <recommendedName>
        <fullName evidence="4">coproporphyrinogen oxidase</fullName>
        <ecNumber evidence="4">1.3.3.3</ecNumber>
    </recommendedName>
</protein>
<dbReference type="Pfam" id="PF01218">
    <property type="entry name" value="Coprogen_oxidas"/>
    <property type="match status" value="1"/>
</dbReference>
<comment type="caution">
    <text evidence="8">The sequence shown here is derived from an EMBL/GenBank/DDBJ whole genome shotgun (WGS) entry which is preliminary data.</text>
</comment>
<evidence type="ECO:0000256" key="1">
    <source>
        <dbReference type="ARBA" id="ARBA00005168"/>
    </source>
</evidence>
<keyword evidence="6" id="KW-0350">Heme biosynthesis</keyword>
<accession>A0ABY0E1F3</accession>
<dbReference type="GO" id="GO:0004109">
    <property type="term" value="F:coproporphyrinogen oxidase activity"/>
    <property type="evidence" value="ECO:0007669"/>
    <property type="project" value="UniProtKB-EC"/>
</dbReference>
<evidence type="ECO:0000256" key="4">
    <source>
        <dbReference type="ARBA" id="ARBA00012869"/>
    </source>
</evidence>
<keyword evidence="9" id="KW-1185">Reference proteome</keyword>
<sequence>MTYHDIKATVLQRAQARRWFERLRDDICSAVEALERDAPAALFPGEPARFVRKPWQRATGEGGGTGGFLIDGRLFEKAAVHTSSANGTLTPELARSLPGDGKQLDYLSASISLIIHPRSPRVPTVHMNTRYLATSQGWFGGGADLTPMLPDQRSQAAEDAMAFHDAMRQACDVHDPDYYPRFKSWADEYFFLPHRGQTRGVGGIFFDHLNTGDFARDLTFVRDVGLAFLDIYPAIVWRRMVEPWSEEDRRQQLACRGIYAEFNLLYDRGTTFGLRTGGNVETILSSMPPAVSWP</sequence>
<dbReference type="EC" id="1.3.3.3" evidence="4"/>
<organism evidence="8 9">
    <name type="scientific">Bradyrhizobium guangzhouense</name>
    <dbReference type="NCBI Taxonomy" id="1325095"/>
    <lineage>
        <taxon>Bacteria</taxon>
        <taxon>Pseudomonadati</taxon>
        <taxon>Pseudomonadota</taxon>
        <taxon>Alphaproteobacteria</taxon>
        <taxon>Hyphomicrobiales</taxon>
        <taxon>Nitrobacteraceae</taxon>
        <taxon>Bradyrhizobium</taxon>
    </lineage>
</organism>
<dbReference type="Proteomes" id="UP000290401">
    <property type="component" value="Unassembled WGS sequence"/>
</dbReference>
<dbReference type="RefSeq" id="WP_128958508.1">
    <property type="nucleotide sequence ID" value="NZ_RDQZ01000022.1"/>
</dbReference>
<keyword evidence="5 8" id="KW-0560">Oxidoreductase</keyword>
<evidence type="ECO:0000313" key="8">
    <source>
        <dbReference type="EMBL" id="RXH10041.1"/>
    </source>
</evidence>
<dbReference type="InterPro" id="IPR036406">
    <property type="entry name" value="Coprogen_oxidase_aer_sf"/>
</dbReference>
<comment type="similarity">
    <text evidence="2">Belongs to the aerobic coproporphyrinogen-III oxidase family.</text>
</comment>
<dbReference type="PRINTS" id="PR00073">
    <property type="entry name" value="COPRGNOXDASE"/>
</dbReference>
<proteinExistence type="inferred from homology"/>
<comment type="pathway">
    <text evidence="1">Porphyrin-containing compound metabolism; protoporphyrin-IX biosynthesis; protoporphyrinogen-IX from coproporphyrinogen-III (O2 route): step 1/1.</text>
</comment>
<comment type="subunit">
    <text evidence="3">Homodimer.</text>
</comment>
<keyword evidence="7" id="KW-0627">Porphyrin biosynthesis</keyword>
<gene>
    <name evidence="8" type="ORF">EAS56_24175</name>
</gene>
<dbReference type="PANTHER" id="PTHR10755">
    <property type="entry name" value="COPROPORPHYRINOGEN III OXIDASE, MITOCHONDRIAL"/>
    <property type="match status" value="1"/>
</dbReference>
<evidence type="ECO:0000256" key="6">
    <source>
        <dbReference type="ARBA" id="ARBA00023133"/>
    </source>
</evidence>
<dbReference type="NCBIfam" id="NF003727">
    <property type="entry name" value="PRK05330.1"/>
    <property type="match status" value="1"/>
</dbReference>
<dbReference type="Gene3D" id="3.40.1500.10">
    <property type="entry name" value="Coproporphyrinogen III oxidase, aerobic"/>
    <property type="match status" value="1"/>
</dbReference>
<evidence type="ECO:0000256" key="3">
    <source>
        <dbReference type="ARBA" id="ARBA00011738"/>
    </source>
</evidence>
<dbReference type="PANTHER" id="PTHR10755:SF0">
    <property type="entry name" value="OXYGEN-DEPENDENT COPROPORPHYRINOGEN-III OXIDASE, MITOCHONDRIAL"/>
    <property type="match status" value="1"/>
</dbReference>
<evidence type="ECO:0000256" key="7">
    <source>
        <dbReference type="ARBA" id="ARBA00023244"/>
    </source>
</evidence>
<dbReference type="PIRSF" id="PIRSF000166">
    <property type="entry name" value="Coproporphyri_ox"/>
    <property type="match status" value="1"/>
</dbReference>
<evidence type="ECO:0000256" key="5">
    <source>
        <dbReference type="ARBA" id="ARBA00023002"/>
    </source>
</evidence>
<reference evidence="8 9" key="1">
    <citation type="submission" date="2018-10" db="EMBL/GenBank/DDBJ databases">
        <title>Bradyrhizobium sp. nov., effective nodules isolated from peanut in China.</title>
        <authorList>
            <person name="Li Y."/>
        </authorList>
    </citation>
    <scope>NUCLEOTIDE SEQUENCE [LARGE SCALE GENOMIC DNA]</scope>
    <source>
        <strain evidence="8 9">CCBAU 53426</strain>
    </source>
</reference>
<dbReference type="EMBL" id="RDQZ01000022">
    <property type="protein sequence ID" value="RXH10041.1"/>
    <property type="molecule type" value="Genomic_DNA"/>
</dbReference>
<dbReference type="InterPro" id="IPR001260">
    <property type="entry name" value="Coprogen_oxidase_aer"/>
</dbReference>
<name>A0ABY0E1F3_9BRAD</name>
<evidence type="ECO:0000256" key="2">
    <source>
        <dbReference type="ARBA" id="ARBA00010644"/>
    </source>
</evidence>
<evidence type="ECO:0000313" key="9">
    <source>
        <dbReference type="Proteomes" id="UP000290401"/>
    </source>
</evidence>
<dbReference type="SUPFAM" id="SSF102886">
    <property type="entry name" value="Coproporphyrinogen III oxidase"/>
    <property type="match status" value="1"/>
</dbReference>